<dbReference type="EMBL" id="JACGCM010001428">
    <property type="protein sequence ID" value="KAF6155170.1"/>
    <property type="molecule type" value="Genomic_DNA"/>
</dbReference>
<dbReference type="GO" id="GO:0003723">
    <property type="term" value="F:RNA binding"/>
    <property type="evidence" value="ECO:0007669"/>
    <property type="project" value="TreeGrafter"/>
</dbReference>
<dbReference type="Gene3D" id="2.40.50.1070">
    <property type="match status" value="1"/>
</dbReference>
<protein>
    <submittedName>
        <fullName evidence="1">Uncharacterized protein</fullName>
    </submittedName>
</protein>
<gene>
    <name evidence="1" type="ORF">GIB67_019696</name>
</gene>
<dbReference type="OrthoDB" id="10250660at2759"/>
<accession>A0A7J7MK61</accession>
<name>A0A7J7MK61_9MAGN</name>
<sequence>MPNRKLRFSCFHPSVKDLFTAFSSSSSELLENLSLTSSVIQGILSWIFSSGKSNCWFLAWKLLGYREGVIAVEEPIDCPNISRVGCKFAFIFQQFLQHLGIPIWNRLNNTGFWHQLTVQDGKNSGQAFEVECLEANILEVMLMVQLEPVYPDFYKIGYVRSVRAYRADFKEGPDGFGVYASNDIKPL</sequence>
<dbReference type="PANTHER" id="PTHR45904:SF2">
    <property type="entry name" value="TRNA (URACIL-5-)-METHYLTRANSFERASE HOMOLOG A"/>
    <property type="match status" value="1"/>
</dbReference>
<dbReference type="AlphaFoldDB" id="A0A7J7MK61"/>
<dbReference type="Proteomes" id="UP000541444">
    <property type="component" value="Unassembled WGS sequence"/>
</dbReference>
<reference evidence="1 2" key="1">
    <citation type="journal article" date="2020" name="IScience">
        <title>Genome Sequencing of the Endangered Kingdonia uniflora (Circaeasteraceae, Ranunculales) Reveals Potential Mechanisms of Evolutionary Specialization.</title>
        <authorList>
            <person name="Sun Y."/>
            <person name="Deng T."/>
            <person name="Zhang A."/>
            <person name="Moore M.J."/>
            <person name="Landis J.B."/>
            <person name="Lin N."/>
            <person name="Zhang H."/>
            <person name="Zhang X."/>
            <person name="Huang J."/>
            <person name="Zhang X."/>
            <person name="Sun H."/>
            <person name="Wang H."/>
        </authorList>
    </citation>
    <scope>NUCLEOTIDE SEQUENCE [LARGE SCALE GENOMIC DNA]</scope>
    <source>
        <strain evidence="1">TB1705</strain>
        <tissue evidence="1">Leaf</tissue>
    </source>
</reference>
<evidence type="ECO:0000313" key="2">
    <source>
        <dbReference type="Proteomes" id="UP000541444"/>
    </source>
</evidence>
<comment type="caution">
    <text evidence="1">The sequence shown here is derived from an EMBL/GenBank/DDBJ whole genome shotgun (WGS) entry which is preliminary data.</text>
</comment>
<proteinExistence type="predicted"/>
<keyword evidence="2" id="KW-1185">Reference proteome</keyword>
<dbReference type="PANTHER" id="PTHR45904">
    <property type="entry name" value="TRNA (URACIL-5-)-METHYLTRANSFERASE"/>
    <property type="match status" value="1"/>
</dbReference>
<evidence type="ECO:0000313" key="1">
    <source>
        <dbReference type="EMBL" id="KAF6155170.1"/>
    </source>
</evidence>
<dbReference type="InterPro" id="IPR045850">
    <property type="entry name" value="TRM2_met"/>
</dbReference>
<organism evidence="1 2">
    <name type="scientific">Kingdonia uniflora</name>
    <dbReference type="NCBI Taxonomy" id="39325"/>
    <lineage>
        <taxon>Eukaryota</taxon>
        <taxon>Viridiplantae</taxon>
        <taxon>Streptophyta</taxon>
        <taxon>Embryophyta</taxon>
        <taxon>Tracheophyta</taxon>
        <taxon>Spermatophyta</taxon>
        <taxon>Magnoliopsida</taxon>
        <taxon>Ranunculales</taxon>
        <taxon>Circaeasteraceae</taxon>
        <taxon>Kingdonia</taxon>
    </lineage>
</organism>